<evidence type="ECO:0000313" key="2">
    <source>
        <dbReference type="Proteomes" id="UP000479293"/>
    </source>
</evidence>
<dbReference type="PANTHER" id="PTHR43239:SF1">
    <property type="entry name" value="UPF0734 PROTEIN DDB_G0273871_DDB_G0273177"/>
    <property type="match status" value="1"/>
</dbReference>
<dbReference type="AlphaFoldDB" id="A0A7C9FSW6"/>
<keyword evidence="2" id="KW-1185">Reference proteome</keyword>
<dbReference type="Gene3D" id="3.30.70.100">
    <property type="match status" value="1"/>
</dbReference>
<dbReference type="InterPro" id="IPR008000">
    <property type="entry name" value="Rham/fucose_mutarotase"/>
</dbReference>
<dbReference type="RefSeq" id="WP_152763264.1">
    <property type="nucleotide sequence ID" value="NZ_WHLY01000002.1"/>
</dbReference>
<organism evidence="1 2">
    <name type="scientific">Salmonirosea aquatica</name>
    <dbReference type="NCBI Taxonomy" id="2654236"/>
    <lineage>
        <taxon>Bacteria</taxon>
        <taxon>Pseudomonadati</taxon>
        <taxon>Bacteroidota</taxon>
        <taxon>Cytophagia</taxon>
        <taxon>Cytophagales</taxon>
        <taxon>Spirosomataceae</taxon>
        <taxon>Salmonirosea</taxon>
    </lineage>
</organism>
<accession>A0A7C9FSW6</accession>
<dbReference type="Pfam" id="PF05336">
    <property type="entry name" value="rhaM"/>
    <property type="match status" value="1"/>
</dbReference>
<dbReference type="EMBL" id="WHLY01000002">
    <property type="protein sequence ID" value="MPR35852.1"/>
    <property type="molecule type" value="Genomic_DNA"/>
</dbReference>
<dbReference type="EC" id="5.1.3.32" evidence="1"/>
<dbReference type="InterPro" id="IPR011008">
    <property type="entry name" value="Dimeric_a/b-barrel"/>
</dbReference>
<evidence type="ECO:0000313" key="1">
    <source>
        <dbReference type="EMBL" id="MPR35852.1"/>
    </source>
</evidence>
<reference evidence="1 2" key="1">
    <citation type="submission" date="2019-10" db="EMBL/GenBank/DDBJ databases">
        <title>Draft Genome Sequence of Cytophagaceae sp. SJW1-29.</title>
        <authorList>
            <person name="Choi A."/>
        </authorList>
    </citation>
    <scope>NUCLEOTIDE SEQUENCE [LARGE SCALE GENOMIC DNA]</scope>
    <source>
        <strain evidence="1 2">SJW1-29</strain>
    </source>
</reference>
<proteinExistence type="predicted"/>
<protein>
    <submittedName>
        <fullName evidence="1">L-rhamnose mutarotase</fullName>
        <ecNumber evidence="1">5.1.3.32</ecNumber>
    </submittedName>
</protein>
<sequence length="112" mass="13642">MKRYCLTLDLKDDPALIEKYKEHHAPENQWPGINRHIRATGVERMEIYLFGTRMCMFMEVHDDFTFERMDEMNRRDPETQKWENLMWDFQQAVPGAKPGEKWVFMEKIFELP</sequence>
<keyword evidence="1" id="KW-0413">Isomerase</keyword>
<dbReference type="InterPro" id="IPR052996">
    <property type="entry name" value="Carb_Metab_Mutarotase"/>
</dbReference>
<name>A0A7C9FSW6_9BACT</name>
<comment type="caution">
    <text evidence="1">The sequence shown here is derived from an EMBL/GenBank/DDBJ whole genome shotgun (WGS) entry which is preliminary data.</text>
</comment>
<dbReference type="GO" id="GO:0062192">
    <property type="term" value="F:L-rhamnose mutarotase activity"/>
    <property type="evidence" value="ECO:0007669"/>
    <property type="project" value="UniProtKB-EC"/>
</dbReference>
<gene>
    <name evidence="1" type="ORF">GBK04_21490</name>
</gene>
<dbReference type="Proteomes" id="UP000479293">
    <property type="component" value="Unassembled WGS sequence"/>
</dbReference>
<dbReference type="PANTHER" id="PTHR43239">
    <property type="entry name" value="UPF0734 PROTEIN DDB_G0273871/DDB_G0273177"/>
    <property type="match status" value="1"/>
</dbReference>
<dbReference type="SUPFAM" id="SSF54909">
    <property type="entry name" value="Dimeric alpha+beta barrel"/>
    <property type="match status" value="1"/>
</dbReference>